<dbReference type="InterPro" id="IPR009057">
    <property type="entry name" value="Homeodomain-like_sf"/>
</dbReference>
<name>A0ABV8V9Y6_9GAMM</name>
<dbReference type="Pfam" id="PF00440">
    <property type="entry name" value="TetR_N"/>
    <property type="match status" value="1"/>
</dbReference>
<dbReference type="InterPro" id="IPR050109">
    <property type="entry name" value="HTH-type_TetR-like_transc_reg"/>
</dbReference>
<reference evidence="7" key="1">
    <citation type="journal article" date="2019" name="Int. J. Syst. Evol. Microbiol.">
        <title>The Global Catalogue of Microorganisms (GCM) 10K type strain sequencing project: providing services to taxonomists for standard genome sequencing and annotation.</title>
        <authorList>
            <consortium name="The Broad Institute Genomics Platform"/>
            <consortium name="The Broad Institute Genome Sequencing Center for Infectious Disease"/>
            <person name="Wu L."/>
            <person name="Ma J."/>
        </authorList>
    </citation>
    <scope>NUCLEOTIDE SEQUENCE [LARGE SCALE GENOMIC DNA]</scope>
    <source>
        <strain evidence="7">CECT 8570</strain>
    </source>
</reference>
<protein>
    <submittedName>
        <fullName evidence="6">TetR/AcrR family transcriptional regulator</fullName>
    </submittedName>
</protein>
<dbReference type="SUPFAM" id="SSF46689">
    <property type="entry name" value="Homeodomain-like"/>
    <property type="match status" value="1"/>
</dbReference>
<feature type="domain" description="HTH tetR-type" evidence="5">
    <location>
        <begin position="13"/>
        <end position="73"/>
    </location>
</feature>
<dbReference type="EMBL" id="JBHSCX010000021">
    <property type="protein sequence ID" value="MFC4364256.1"/>
    <property type="molecule type" value="Genomic_DNA"/>
</dbReference>
<evidence type="ECO:0000256" key="1">
    <source>
        <dbReference type="ARBA" id="ARBA00023015"/>
    </source>
</evidence>
<sequence length="212" mass="24326">MNDSTKSRRAKGEQTRQNILEATLRLIVARGHHAVTHRAVAAEAAVNLSLTTYYFKDLQELIRHAFEFYSERTSKAVGDMWTAINSHLDSMSVDTVEQKAEIADWLATMAAEYILDEFKNKSDNLTLEMTLFYDLHLEKGLRDIGYQLRTRFKSDFIAVCHRLGSDQPETDAALLLGEVQRLEYQGLAEGGELTREQIYQQLNRLIRLIMKI</sequence>
<dbReference type="Gene3D" id="1.10.357.10">
    <property type="entry name" value="Tetracycline Repressor, domain 2"/>
    <property type="match status" value="1"/>
</dbReference>
<dbReference type="PROSITE" id="PS50977">
    <property type="entry name" value="HTH_TETR_2"/>
    <property type="match status" value="1"/>
</dbReference>
<keyword evidence="3" id="KW-0804">Transcription</keyword>
<feature type="DNA-binding region" description="H-T-H motif" evidence="4">
    <location>
        <begin position="36"/>
        <end position="55"/>
    </location>
</feature>
<comment type="caution">
    <text evidence="6">The sequence shown here is derived from an EMBL/GenBank/DDBJ whole genome shotgun (WGS) entry which is preliminary data.</text>
</comment>
<organism evidence="6 7">
    <name type="scientific">Simiduia curdlanivorans</name>
    <dbReference type="NCBI Taxonomy" id="1492769"/>
    <lineage>
        <taxon>Bacteria</taxon>
        <taxon>Pseudomonadati</taxon>
        <taxon>Pseudomonadota</taxon>
        <taxon>Gammaproteobacteria</taxon>
        <taxon>Cellvibrionales</taxon>
        <taxon>Cellvibrionaceae</taxon>
        <taxon>Simiduia</taxon>
    </lineage>
</organism>
<evidence type="ECO:0000313" key="7">
    <source>
        <dbReference type="Proteomes" id="UP001595840"/>
    </source>
</evidence>
<dbReference type="PANTHER" id="PTHR30055">
    <property type="entry name" value="HTH-TYPE TRANSCRIPTIONAL REGULATOR RUTR"/>
    <property type="match status" value="1"/>
</dbReference>
<proteinExistence type="predicted"/>
<evidence type="ECO:0000256" key="2">
    <source>
        <dbReference type="ARBA" id="ARBA00023125"/>
    </source>
</evidence>
<dbReference type="RefSeq" id="WP_290262409.1">
    <property type="nucleotide sequence ID" value="NZ_JAUFQG010000004.1"/>
</dbReference>
<accession>A0ABV8V9Y6</accession>
<keyword evidence="2 4" id="KW-0238">DNA-binding</keyword>
<evidence type="ECO:0000256" key="3">
    <source>
        <dbReference type="ARBA" id="ARBA00023163"/>
    </source>
</evidence>
<evidence type="ECO:0000259" key="5">
    <source>
        <dbReference type="PROSITE" id="PS50977"/>
    </source>
</evidence>
<evidence type="ECO:0000256" key="4">
    <source>
        <dbReference type="PROSITE-ProRule" id="PRU00335"/>
    </source>
</evidence>
<dbReference type="Proteomes" id="UP001595840">
    <property type="component" value="Unassembled WGS sequence"/>
</dbReference>
<dbReference type="InterPro" id="IPR001647">
    <property type="entry name" value="HTH_TetR"/>
</dbReference>
<keyword evidence="1" id="KW-0805">Transcription regulation</keyword>
<keyword evidence="7" id="KW-1185">Reference proteome</keyword>
<gene>
    <name evidence="6" type="ORF">ACFOX3_18240</name>
</gene>
<dbReference type="PANTHER" id="PTHR30055:SF234">
    <property type="entry name" value="HTH-TYPE TRANSCRIPTIONAL REGULATOR BETI"/>
    <property type="match status" value="1"/>
</dbReference>
<evidence type="ECO:0000313" key="6">
    <source>
        <dbReference type="EMBL" id="MFC4364256.1"/>
    </source>
</evidence>